<keyword evidence="7" id="KW-1185">Reference proteome</keyword>
<dbReference type="GO" id="GO:0045053">
    <property type="term" value="P:protein retention in Golgi apparatus"/>
    <property type="evidence" value="ECO:0000318"/>
    <property type="project" value="GO_Central"/>
</dbReference>
<dbReference type="InterPro" id="IPR002048">
    <property type="entry name" value="EF_hand_dom"/>
</dbReference>
<accession>B8C3W1</accession>
<dbReference type="InterPro" id="IPR018247">
    <property type="entry name" value="EF_Hand_1_Ca_BS"/>
</dbReference>
<evidence type="ECO:0000256" key="2">
    <source>
        <dbReference type="ARBA" id="ARBA00022837"/>
    </source>
</evidence>
<gene>
    <name evidence="6" type="ORF">THAPSDRAFT_22916</name>
</gene>
<evidence type="ECO:0000256" key="4">
    <source>
        <dbReference type="SAM" id="Phobius"/>
    </source>
</evidence>
<dbReference type="SUPFAM" id="SSF47473">
    <property type="entry name" value="EF-hand"/>
    <property type="match status" value="1"/>
</dbReference>
<comment type="similarity">
    <text evidence="1">Belongs to the VPS13 family.</text>
</comment>
<name>B8C3W1_THAPS</name>
<feature type="compositionally biased region" description="Acidic residues" evidence="3">
    <location>
        <begin position="2213"/>
        <end position="2222"/>
    </location>
</feature>
<feature type="domain" description="EF-hand" evidence="5">
    <location>
        <begin position="854"/>
        <end position="889"/>
    </location>
</feature>
<feature type="region of interest" description="Disordered" evidence="3">
    <location>
        <begin position="194"/>
        <end position="216"/>
    </location>
</feature>
<feature type="domain" description="EF-hand" evidence="5">
    <location>
        <begin position="1346"/>
        <end position="1381"/>
    </location>
</feature>
<protein>
    <recommendedName>
        <fullName evidence="5">EF-hand domain-containing protein</fullName>
    </recommendedName>
</protein>
<dbReference type="Gene3D" id="1.10.238.10">
    <property type="entry name" value="EF-hand"/>
    <property type="match status" value="1"/>
</dbReference>
<feature type="compositionally biased region" description="Basic and acidic residues" evidence="3">
    <location>
        <begin position="2223"/>
        <end position="2235"/>
    </location>
</feature>
<feature type="transmembrane region" description="Helical" evidence="4">
    <location>
        <begin position="2552"/>
        <end position="2579"/>
    </location>
</feature>
<dbReference type="InterPro" id="IPR011992">
    <property type="entry name" value="EF-hand-dom_pair"/>
</dbReference>
<dbReference type="Proteomes" id="UP000001449">
    <property type="component" value="Chromosome 5"/>
</dbReference>
<dbReference type="GO" id="GO:0005509">
    <property type="term" value="F:calcium ion binding"/>
    <property type="evidence" value="ECO:0007669"/>
    <property type="project" value="InterPro"/>
</dbReference>
<dbReference type="InterPro" id="IPR009543">
    <property type="entry name" value="VPS13_VAB"/>
</dbReference>
<dbReference type="SMART" id="SM00054">
    <property type="entry name" value="EFh"/>
    <property type="match status" value="2"/>
</dbReference>
<dbReference type="InterPro" id="IPR026847">
    <property type="entry name" value="VPS13"/>
</dbReference>
<evidence type="ECO:0000259" key="5">
    <source>
        <dbReference type="PROSITE" id="PS50222"/>
    </source>
</evidence>
<dbReference type="PANTHER" id="PTHR16166:SF93">
    <property type="entry name" value="INTERMEMBRANE LIPID TRANSFER PROTEIN VPS13"/>
    <property type="match status" value="1"/>
</dbReference>
<dbReference type="PaxDb" id="35128-Thaps22916"/>
<feature type="region of interest" description="Disordered" evidence="3">
    <location>
        <begin position="2200"/>
        <end position="2238"/>
    </location>
</feature>
<reference evidence="6 7" key="1">
    <citation type="journal article" date="2004" name="Science">
        <title>The genome of the diatom Thalassiosira pseudonana: ecology, evolution, and metabolism.</title>
        <authorList>
            <person name="Armbrust E.V."/>
            <person name="Berges J.A."/>
            <person name="Bowler C."/>
            <person name="Green B.R."/>
            <person name="Martinez D."/>
            <person name="Putnam N.H."/>
            <person name="Zhou S."/>
            <person name="Allen A.E."/>
            <person name="Apt K.E."/>
            <person name="Bechner M."/>
            <person name="Brzezinski M.A."/>
            <person name="Chaal B.K."/>
            <person name="Chiovitti A."/>
            <person name="Davis A.K."/>
            <person name="Demarest M.S."/>
            <person name="Detter J.C."/>
            <person name="Glavina T."/>
            <person name="Goodstein D."/>
            <person name="Hadi M.Z."/>
            <person name="Hellsten U."/>
            <person name="Hildebrand M."/>
            <person name="Jenkins B.D."/>
            <person name="Jurka J."/>
            <person name="Kapitonov V.V."/>
            <person name="Kroger N."/>
            <person name="Lau W.W."/>
            <person name="Lane T.W."/>
            <person name="Larimer F.W."/>
            <person name="Lippmeier J.C."/>
            <person name="Lucas S."/>
            <person name="Medina M."/>
            <person name="Montsant A."/>
            <person name="Obornik M."/>
            <person name="Parker M.S."/>
            <person name="Palenik B."/>
            <person name="Pazour G.J."/>
            <person name="Richardson P.M."/>
            <person name="Rynearson T.A."/>
            <person name="Saito M.A."/>
            <person name="Schwartz D.C."/>
            <person name="Thamatrakoln K."/>
            <person name="Valentin K."/>
            <person name="Vardi A."/>
            <person name="Wilkerson F.P."/>
            <person name="Rokhsar D.S."/>
        </authorList>
    </citation>
    <scope>NUCLEOTIDE SEQUENCE [LARGE SCALE GENOMIC DNA]</scope>
    <source>
        <strain evidence="6 7">CCMP1335</strain>
    </source>
</reference>
<feature type="compositionally biased region" description="Polar residues" evidence="3">
    <location>
        <begin position="1725"/>
        <end position="1738"/>
    </location>
</feature>
<keyword evidence="4" id="KW-0472">Membrane</keyword>
<feature type="compositionally biased region" description="Basic and acidic residues" evidence="3">
    <location>
        <begin position="2203"/>
        <end position="2212"/>
    </location>
</feature>
<dbReference type="PANTHER" id="PTHR16166">
    <property type="entry name" value="VACUOLAR PROTEIN SORTING-ASSOCIATED PROTEIN VPS13"/>
    <property type="match status" value="1"/>
</dbReference>
<keyword evidence="2" id="KW-0106">Calcium</keyword>
<evidence type="ECO:0000256" key="1">
    <source>
        <dbReference type="ARBA" id="ARBA00006545"/>
    </source>
</evidence>
<keyword evidence="4" id="KW-0812">Transmembrane</keyword>
<dbReference type="Pfam" id="PF25036">
    <property type="entry name" value="VPS13_VAB"/>
    <property type="match status" value="1"/>
</dbReference>
<dbReference type="KEGG" id="tps:THAPSDRAFT_22916"/>
<reference evidence="6 7" key="2">
    <citation type="journal article" date="2008" name="Nature">
        <title>The Phaeodactylum genome reveals the evolutionary history of diatom genomes.</title>
        <authorList>
            <person name="Bowler C."/>
            <person name="Allen A.E."/>
            <person name="Badger J.H."/>
            <person name="Grimwood J."/>
            <person name="Jabbari K."/>
            <person name="Kuo A."/>
            <person name="Maheswari U."/>
            <person name="Martens C."/>
            <person name="Maumus F."/>
            <person name="Otillar R.P."/>
            <person name="Rayko E."/>
            <person name="Salamov A."/>
            <person name="Vandepoele K."/>
            <person name="Beszteri B."/>
            <person name="Gruber A."/>
            <person name="Heijde M."/>
            <person name="Katinka M."/>
            <person name="Mock T."/>
            <person name="Valentin K."/>
            <person name="Verret F."/>
            <person name="Berges J.A."/>
            <person name="Brownlee C."/>
            <person name="Cadoret J.P."/>
            <person name="Chiovitti A."/>
            <person name="Choi C.J."/>
            <person name="Coesel S."/>
            <person name="De Martino A."/>
            <person name="Detter J.C."/>
            <person name="Durkin C."/>
            <person name="Falciatore A."/>
            <person name="Fournet J."/>
            <person name="Haruta M."/>
            <person name="Huysman M.J."/>
            <person name="Jenkins B.D."/>
            <person name="Jiroutova K."/>
            <person name="Jorgensen R.E."/>
            <person name="Joubert Y."/>
            <person name="Kaplan A."/>
            <person name="Kroger N."/>
            <person name="Kroth P.G."/>
            <person name="La Roche J."/>
            <person name="Lindquist E."/>
            <person name="Lommer M."/>
            <person name="Martin-Jezequel V."/>
            <person name="Lopez P.J."/>
            <person name="Lucas S."/>
            <person name="Mangogna M."/>
            <person name="McGinnis K."/>
            <person name="Medlin L.K."/>
            <person name="Montsant A."/>
            <person name="Oudot-Le Secq M.P."/>
            <person name="Napoli C."/>
            <person name="Obornik M."/>
            <person name="Parker M.S."/>
            <person name="Petit J.L."/>
            <person name="Porcel B.M."/>
            <person name="Poulsen N."/>
            <person name="Robison M."/>
            <person name="Rychlewski L."/>
            <person name="Rynearson T.A."/>
            <person name="Schmutz J."/>
            <person name="Shapiro H."/>
            <person name="Siaut M."/>
            <person name="Stanley M."/>
            <person name="Sussman M.R."/>
            <person name="Taylor A.R."/>
            <person name="Vardi A."/>
            <person name="von Dassow P."/>
            <person name="Vyverman W."/>
            <person name="Willis A."/>
            <person name="Wyrwicz L.S."/>
            <person name="Rokhsar D.S."/>
            <person name="Weissenbach J."/>
            <person name="Armbrust E.V."/>
            <person name="Green B.R."/>
            <person name="Van de Peer Y."/>
            <person name="Grigoriev I.V."/>
        </authorList>
    </citation>
    <scope>NUCLEOTIDE SEQUENCE [LARGE SCALE GENOMIC DNA]</scope>
    <source>
        <strain evidence="6 7">CCMP1335</strain>
    </source>
</reference>
<evidence type="ECO:0000313" key="7">
    <source>
        <dbReference type="Proteomes" id="UP000001449"/>
    </source>
</evidence>
<dbReference type="PROSITE" id="PS00018">
    <property type="entry name" value="EF_HAND_1"/>
    <property type="match status" value="1"/>
</dbReference>
<dbReference type="InParanoid" id="B8C3W1"/>
<feature type="region of interest" description="Disordered" evidence="3">
    <location>
        <begin position="640"/>
        <end position="661"/>
    </location>
</feature>
<dbReference type="EMBL" id="CM000642">
    <property type="protein sequence ID" value="EED92192.1"/>
    <property type="molecule type" value="Genomic_DNA"/>
</dbReference>
<dbReference type="PROSITE" id="PS50222">
    <property type="entry name" value="EF_HAND_2"/>
    <property type="match status" value="2"/>
</dbReference>
<sequence>MTFQTVKLQPHKLTLSFTSIQILPLQSPILRSIFVVLFPSAVVTQLVKSEEFPESVLKIDKLKFKLRVGSFVGHLEEGDHHDGGGRGASVIKRTKHVIRMLFPRPIIVVKGSNIALHVEKGYIAPEVPYEFGMKSNRSSLPSSVIASHRRDPTIPTFDLDSMMEFLQNDEIIEADQVTLCIERWINHVVTKMKGRNDETNSKPMNSRDVPREARTNDERTNALIHSIAEIVCHSLSIHLQNASVIISGASSDYVKETRQKYGARDANLMFAKMPKEKRALTVIGADVISISFSSDEECNGMLLFAGLQVKVGYPVSMRGGEEDLTYAWHSIAHPFQLVAELKGVIPILTWALNYDHYFENRSIGLDLSASELAVSLSPSHLHTLLLHLDDFTDANSPYNEWFVWMQKRHLQSLGVSEREKWMYAQSYAKLKGVKFDAETSTLDQWMSASQIKDMEKRMTREKFSFLSPRITVNYVARTFHFDLPSDVDDFRLSKSHAKRPIPTSISINGVSLILQQTNPLFAYDRKSDSVDRHRDFLKLTLEAQKMEWNVVPTSGREEKLPAFMDGSLVGIVYKLSNVSSSGEVFYTDLNLSTAPTTGQELHIGLVLRTSDLAIIANPLPLLSAIQTVIEVSDLPLQTVEQDEGPPVDADHDFDRSTTSNENVSIKQEASNDFIISFSTSLDVAVENVSTIFLADPEAIYRGLFDFKVHSIGIRMNTRGAAGKLTITADPLELCAGEVNRTSTESFGWRLMPFKPVVSIEGVNVLATIEEHQSVVRLLPVAMDTEPTKLNVDVKVGTERFLLNASPSTLAALLGSVEFLEPLWKGTDDDMEMNSELVELKRQTVSEEELVGFTLQREELLRIFRTVDVDNSGTLKKDQLEKVVKMMFDEEGFGTVTSQLVGGAHGLTTEELKREQNFFMSLVDSGRSNEVIFPELDSVLFRIANKIDDCNLTSKVKTGVVYLDNFSKSNSFLSGPLLRRLIYYDDLREYASLHEVYRITGYNRLDGKSPFPAPSLWRQGEGIDLFWELYTRETGCTRTSLNGQDISAVQRKLVRSLCNYKFAKYCWKTLVQPQLHSVSGDALGGTLEERPLTLWLLDIDPAARMNAGVIERLLRHFKRISATTNEAVPQNESSGLNFHYTLSVGIAVDCAVMRFGSCHSFTHPLFEVNFTHVGVCASALISSSGFVPERDVEMDDNEDDNEINFQCNITVIYQNTKHDHMEHFIEEYPCFGNATYRVLVQESIHYGEVDESLSFSINLNCPRFLNIDCSPPFIETASIFHTIISQSDPKSYRSLIFDRDVKFIRGVWDASSETVSGVFNHQKALTVLQSAADKHWKDEFGGLSSNEKDNRLIELIDLADRDEDGMVSFNDIKRALKLKTMSSYFSGAKDIVVRNSLGREMKVSSKKSRVDANESFQTLVVDGSAFMSLTGFRSKAEGQDLKEKLKIVTDRYHDIDNVVVSPYQKIMFPLIRLRRKKQGRQSAKVQSASGFNPYLTVVPQPDSLDSIALNVRSCLTIQTEIPIKIRIVRLPKALGYLSKRGTKSQIDLTKKNVVAALKRLVKGASIVCEQDDVTEKAPVPLDVLDSSHIHALLIQDVTGQDNNTWRDPVLLTKDFLFNPAEIREVTRSHALSGIVVKKERLNVHSASTHRDNHAEDTEKSILRRTAWDTTILVVPFFLFSNSLPFPILVRTWQLVVKDDDEEWKDPSTMMKYDENEGYLSSDEDTSTTPSLKGKSTNADQYHLPSGRGKEGYFSLDHAAKGQTLRLSGISLRQPLFLQVSQCVKSADSMDGVTFMWSRTLQINLHKLRTGVNRKGVLSLSKLVLDIGDDCDVLADVSIDGAIRMPTCTVYSPYWLVNKTGMKLEYRVSSHLSNKRYLDSGSGGLPIMVHASKSVETNDAYKKAPRELKVIAIECPSESVMNHWWDPTNGRLVLKKAAIRDRNGHSLVGWSERIELDAAGTMGEIILRQFVLSVSIESLAGAFHRSNLITFTPRFIVKNMLHISITIIPLLGHLQDAIRKASQLRYIVTENDANTARTLEPGDSTILYNFKEISYSTGIEKPVRWIAFCVNAARQDPAFKSKWHLVPTDKMGSIYCGEHDGVNDTMVGILEAKVHSVGASRVVSISHSSVPPFRIENRSNTHTLQFVQDDNEAVVFNLPPMHSCGYTWDSPFGRKRLRAVSVPSESTINIMEFKTDYGEELSEQQYRDRTHEAEGDSSDDESIDREEMNENVRRSPEETYGADVCNKSIKSSASMYSTSSRMWLKRERIFGYRSRSFALSKVGRKKNLPCPSNQVASHHLFAHLRILAGTKILSFSDDTWLSDQVELGLLRKGGDFKSARFETNIEGVGVYLMDDYPKELMGIVVRDIQLYKPVGSIKATARVRHFQVDAMLPDARYPIIIQPLPLGVDRRESSIESDEVTDIVSNGDCFWMKQDEKPVPVLEVTGSYVPQIDLDYILRVIGVVLNSVSKYQDNLAKPSVATSNANDKLAYATRGQMNFCLTYIEELFIAPVYFELELDIKPEDTEYDGAESDEAALTLNAIARSTNSGKQVDIALIMLRLLLINLFYLVAVAAGILGWIINVGANFAHVSPTFKYSSLSDSDRYCDA</sequence>
<dbReference type="RefSeq" id="XP_002290440.1">
    <property type="nucleotide sequence ID" value="XM_002290404.1"/>
</dbReference>
<feature type="region of interest" description="Disordered" evidence="3">
    <location>
        <begin position="1713"/>
        <end position="1744"/>
    </location>
</feature>
<dbReference type="GeneID" id="7442292"/>
<keyword evidence="4" id="KW-1133">Transmembrane helix</keyword>
<dbReference type="HOGENOM" id="CLU_225697_0_0_1"/>
<proteinExistence type="inferred from homology"/>
<dbReference type="GO" id="GO:0006623">
    <property type="term" value="P:protein targeting to vacuole"/>
    <property type="evidence" value="ECO:0000318"/>
    <property type="project" value="GO_Central"/>
</dbReference>
<organism evidence="6 7">
    <name type="scientific">Thalassiosira pseudonana</name>
    <name type="common">Marine diatom</name>
    <name type="synonym">Cyclotella nana</name>
    <dbReference type="NCBI Taxonomy" id="35128"/>
    <lineage>
        <taxon>Eukaryota</taxon>
        <taxon>Sar</taxon>
        <taxon>Stramenopiles</taxon>
        <taxon>Ochrophyta</taxon>
        <taxon>Bacillariophyta</taxon>
        <taxon>Coscinodiscophyceae</taxon>
        <taxon>Thalassiosirophycidae</taxon>
        <taxon>Thalassiosirales</taxon>
        <taxon>Thalassiosiraceae</taxon>
        <taxon>Thalassiosira</taxon>
    </lineage>
</organism>
<evidence type="ECO:0000313" key="6">
    <source>
        <dbReference type="EMBL" id="EED92192.1"/>
    </source>
</evidence>
<evidence type="ECO:0000256" key="3">
    <source>
        <dbReference type="SAM" id="MobiDB-lite"/>
    </source>
</evidence>
<feature type="non-terminal residue" evidence="6">
    <location>
        <position position="2606"/>
    </location>
</feature>